<sequence>MTRVVVRAEIRPSEDDDKVKVAIANFFTFKSLHIDQDRYRVIVAESDELSSLSKLHRALREERILDAARKYLRRGLQDDRLQFMLHKQAAFVGRVTFVDDERESPLGPITFTIFHKDLEAIIDWLAPRTSKGRPLWDNPTPED</sequence>
<protein>
    <recommendedName>
        <fullName evidence="1">UPF0201 protein Mcup_0446</fullName>
    </recommendedName>
</protein>
<dbReference type="eggNOG" id="arCOG01043">
    <property type="taxonomic scope" value="Archaea"/>
</dbReference>
<accession>F4G055</accession>
<evidence type="ECO:0000256" key="1">
    <source>
        <dbReference type="HAMAP-Rule" id="MF_01112"/>
    </source>
</evidence>
<keyword evidence="3" id="KW-1185">Reference proteome</keyword>
<dbReference type="OrthoDB" id="7819at2157"/>
<dbReference type="InterPro" id="IPR022803">
    <property type="entry name" value="Ribosomal_uL5_dom_sf"/>
</dbReference>
<evidence type="ECO:0000313" key="3">
    <source>
        <dbReference type="Proteomes" id="UP000007812"/>
    </source>
</evidence>
<dbReference type="HAMAP" id="MF_01112">
    <property type="entry name" value="UPF0201"/>
    <property type="match status" value="1"/>
</dbReference>
<dbReference type="InterPro" id="IPR002739">
    <property type="entry name" value="PAB1135-like"/>
</dbReference>
<comment type="similarity">
    <text evidence="1">Belongs to the UPF0201 family.</text>
</comment>
<reference evidence="2 3" key="1">
    <citation type="journal article" date="2011" name="J. Bacteriol.">
        <title>Complete genome sequence of Metallosphaera cuprina, a metal sulfide-oxidizing archaeon from a hot spring.</title>
        <authorList>
            <person name="Liu L.J."/>
            <person name="You X.Y."/>
            <person name="Zheng H."/>
            <person name="Wang S."/>
            <person name="Jiang C.Y."/>
            <person name="Liu S.J."/>
        </authorList>
    </citation>
    <scope>NUCLEOTIDE SEQUENCE [LARGE SCALE GENOMIC DNA]</scope>
    <source>
        <strain evidence="2 3">Ar-4</strain>
    </source>
</reference>
<dbReference type="AlphaFoldDB" id="F4G055"/>
<dbReference type="EMBL" id="CP002656">
    <property type="protein sequence ID" value="AEB94554.1"/>
    <property type="molecule type" value="Genomic_DNA"/>
</dbReference>
<dbReference type="KEGG" id="mcn:Mcup_0446"/>
<dbReference type="HOGENOM" id="CLU_134829_1_0_2"/>
<dbReference type="PATRIC" id="fig|1006006.8.peg.449"/>
<dbReference type="Pfam" id="PF01877">
    <property type="entry name" value="RNA_binding"/>
    <property type="match status" value="1"/>
</dbReference>
<gene>
    <name evidence="2" type="ordered locus">Mcup_0446</name>
</gene>
<dbReference type="RefSeq" id="WP_013737052.1">
    <property type="nucleotide sequence ID" value="NC_015435.1"/>
</dbReference>
<dbReference type="SUPFAM" id="SSF55282">
    <property type="entry name" value="RL5-like"/>
    <property type="match status" value="1"/>
</dbReference>
<dbReference type="Proteomes" id="UP000007812">
    <property type="component" value="Chromosome"/>
</dbReference>
<organism evidence="2 3">
    <name type="scientific">Metallosphaera cuprina (strain Ar-4)</name>
    <dbReference type="NCBI Taxonomy" id="1006006"/>
    <lineage>
        <taxon>Archaea</taxon>
        <taxon>Thermoproteota</taxon>
        <taxon>Thermoprotei</taxon>
        <taxon>Sulfolobales</taxon>
        <taxon>Sulfolobaceae</taxon>
        <taxon>Metallosphaera</taxon>
    </lineage>
</organism>
<dbReference type="GeneID" id="10492640"/>
<dbReference type="PANTHER" id="PTHR39652">
    <property type="entry name" value="UPF0201 PROTEIN TK1335"/>
    <property type="match status" value="1"/>
</dbReference>
<proteinExistence type="inferred from homology"/>
<dbReference type="STRING" id="1006006.Mcup_0446"/>
<dbReference type="NCBIfam" id="NF001687">
    <property type="entry name" value="PRK00447.1"/>
    <property type="match status" value="1"/>
</dbReference>
<dbReference type="PANTHER" id="PTHR39652:SF1">
    <property type="entry name" value="UPF0201 PROTEIN TK1335"/>
    <property type="match status" value="1"/>
</dbReference>
<name>F4G055_METCR</name>
<evidence type="ECO:0000313" key="2">
    <source>
        <dbReference type="EMBL" id="AEB94554.1"/>
    </source>
</evidence>
<dbReference type="Gene3D" id="3.30.1440.10">
    <property type="match status" value="1"/>
</dbReference>